<dbReference type="EMBL" id="BMAW01093536">
    <property type="protein sequence ID" value="GFS60916.1"/>
    <property type="molecule type" value="Genomic_DNA"/>
</dbReference>
<proteinExistence type="predicted"/>
<keyword evidence="3" id="KW-1185">Reference proteome</keyword>
<evidence type="ECO:0000313" key="2">
    <source>
        <dbReference type="EMBL" id="GFS60916.1"/>
    </source>
</evidence>
<protein>
    <submittedName>
        <fullName evidence="2">Uncharacterized protein</fullName>
    </submittedName>
</protein>
<feature type="region of interest" description="Disordered" evidence="1">
    <location>
        <begin position="1"/>
        <end position="28"/>
    </location>
</feature>
<gene>
    <name evidence="2" type="ORF">NPIL_449441</name>
</gene>
<comment type="caution">
    <text evidence="2">The sequence shown here is derived from an EMBL/GenBank/DDBJ whole genome shotgun (WGS) entry which is preliminary data.</text>
</comment>
<name>A0A8X6KMZ7_NEPPI</name>
<evidence type="ECO:0000313" key="3">
    <source>
        <dbReference type="Proteomes" id="UP000887013"/>
    </source>
</evidence>
<evidence type="ECO:0000256" key="1">
    <source>
        <dbReference type="SAM" id="MobiDB-lite"/>
    </source>
</evidence>
<organism evidence="2 3">
    <name type="scientific">Nephila pilipes</name>
    <name type="common">Giant wood spider</name>
    <name type="synonym">Nephila maculata</name>
    <dbReference type="NCBI Taxonomy" id="299642"/>
    <lineage>
        <taxon>Eukaryota</taxon>
        <taxon>Metazoa</taxon>
        <taxon>Ecdysozoa</taxon>
        <taxon>Arthropoda</taxon>
        <taxon>Chelicerata</taxon>
        <taxon>Arachnida</taxon>
        <taxon>Araneae</taxon>
        <taxon>Araneomorphae</taxon>
        <taxon>Entelegynae</taxon>
        <taxon>Araneoidea</taxon>
        <taxon>Nephilidae</taxon>
        <taxon>Nephila</taxon>
    </lineage>
</organism>
<accession>A0A8X6KMZ7</accession>
<feature type="compositionally biased region" description="Polar residues" evidence="1">
    <location>
        <begin position="1"/>
        <end position="15"/>
    </location>
</feature>
<dbReference type="Proteomes" id="UP000887013">
    <property type="component" value="Unassembled WGS sequence"/>
</dbReference>
<reference evidence="2" key="1">
    <citation type="submission" date="2020-08" db="EMBL/GenBank/DDBJ databases">
        <title>Multicomponent nature underlies the extraordinary mechanical properties of spider dragline silk.</title>
        <authorList>
            <person name="Kono N."/>
            <person name="Nakamura H."/>
            <person name="Mori M."/>
            <person name="Yoshida Y."/>
            <person name="Ohtoshi R."/>
            <person name="Malay A.D."/>
            <person name="Moran D.A.P."/>
            <person name="Tomita M."/>
            <person name="Numata K."/>
            <person name="Arakawa K."/>
        </authorList>
    </citation>
    <scope>NUCLEOTIDE SEQUENCE</scope>
</reference>
<dbReference type="AlphaFoldDB" id="A0A8X6KMZ7"/>
<sequence>MEPQNHLVSETSAPTENRRERAKRPSSRQNLLGWDILQAIELLLNLAELLNKFPALLSILGNKNKNNSKNKRNKMFALLEALLDNDSND</sequence>